<feature type="binding site" evidence="19">
    <location>
        <position position="400"/>
    </location>
    <ligand>
        <name>ATP</name>
        <dbReference type="ChEBI" id="CHEBI:30616"/>
    </ligand>
</feature>
<dbReference type="Pfam" id="PF00560">
    <property type="entry name" value="LRR_1"/>
    <property type="match status" value="4"/>
</dbReference>
<evidence type="ECO:0000256" key="14">
    <source>
        <dbReference type="ARBA" id="ARBA00023136"/>
    </source>
</evidence>
<evidence type="ECO:0000256" key="10">
    <source>
        <dbReference type="ARBA" id="ARBA00022741"/>
    </source>
</evidence>
<evidence type="ECO:0000256" key="9">
    <source>
        <dbReference type="ARBA" id="ARBA00022737"/>
    </source>
</evidence>
<dbReference type="InterPro" id="IPR051420">
    <property type="entry name" value="Ser_Thr_Kinases_DiverseReg"/>
</dbReference>
<evidence type="ECO:0000256" key="20">
    <source>
        <dbReference type="SAM" id="Phobius"/>
    </source>
</evidence>
<evidence type="ECO:0000256" key="19">
    <source>
        <dbReference type="PROSITE-ProRule" id="PRU10141"/>
    </source>
</evidence>
<keyword evidence="15" id="KW-0675">Receptor</keyword>
<keyword evidence="9" id="KW-0677">Repeat</keyword>
<keyword evidence="11" id="KW-0418">Kinase</keyword>
<keyword evidence="12 19" id="KW-0067">ATP-binding</keyword>
<evidence type="ECO:0000256" key="2">
    <source>
        <dbReference type="ARBA" id="ARBA00012513"/>
    </source>
</evidence>
<evidence type="ECO:0000256" key="8">
    <source>
        <dbReference type="ARBA" id="ARBA00022729"/>
    </source>
</evidence>
<evidence type="ECO:0000256" key="16">
    <source>
        <dbReference type="ARBA" id="ARBA00023180"/>
    </source>
</evidence>
<gene>
    <name evidence="22" type="ORF">RGQ29_023739</name>
</gene>
<dbReference type="SUPFAM" id="SSF52058">
    <property type="entry name" value="L domain-like"/>
    <property type="match status" value="1"/>
</dbReference>
<dbReference type="InterPro" id="IPR011009">
    <property type="entry name" value="Kinase-like_dom_sf"/>
</dbReference>
<dbReference type="Pfam" id="PF13855">
    <property type="entry name" value="LRR_8"/>
    <property type="match status" value="1"/>
</dbReference>
<evidence type="ECO:0000256" key="1">
    <source>
        <dbReference type="ARBA" id="ARBA00004479"/>
    </source>
</evidence>
<evidence type="ECO:0000256" key="5">
    <source>
        <dbReference type="ARBA" id="ARBA00022614"/>
    </source>
</evidence>
<dbReference type="PANTHER" id="PTHR48005:SF70">
    <property type="entry name" value="MDIS1-INTERACTING RECEPTOR LIKE KINASE 2-LIKE"/>
    <property type="match status" value="1"/>
</dbReference>
<feature type="transmembrane region" description="Helical" evidence="20">
    <location>
        <begin position="305"/>
        <end position="330"/>
    </location>
</feature>
<dbReference type="Gene3D" id="3.30.200.20">
    <property type="entry name" value="Phosphorylase Kinase, domain 1"/>
    <property type="match status" value="1"/>
</dbReference>
<proteinExistence type="predicted"/>
<evidence type="ECO:0000256" key="13">
    <source>
        <dbReference type="ARBA" id="ARBA00022989"/>
    </source>
</evidence>
<sequence>MQSGTLVYFSVVNNHFIGPIPKSLKNCSSLIRVRLDGNHLTGNIAEDFDIYPNLNYIDLSSNNLYGELSSKWGRCHNLTNLKISNNKISGSIPPEIGNATMLGILDLSSNHLVGKIPKDLGHLKSLLKLLLNNNQLSGNIPLEIGKLSILEHCNLAANNLSGLIPKQLGECSRLLFLNLSRNKLDGSIPYDIGSLQSLQSLDVSKNLLVGEIPRKLGGMIQLETLNLSHNNLFGSIPSTFDDSASLTSIDISYNELEGPIPNIMAFRKAPIAALQNNRGLCGNVVGLKACLKPIPNPLSKRSNRFLVIILPSLLGTLFIIFVIVGVSLLLCRRVKKIEDKPREAHNDNLFAIWSYDGKMVYENIIEATEEFNSKYCIGVGGYGSVYKAVLSTSQAVAVKKFHPLLDGEKSNQKALTSEIHTLTEIRHRNIVSKNVLLDQEYEAHISDFGTARLLKPDSSNWTSLAGTFGYMAPEFAYTMEVNEKCDVFSFGVLTLEIIMGKHPKDLISSLSSPTITISDLLLKDVLDQRLSLPTNEAAGEVLSIAKIAIACLHTIPQSRPTMQQVSQELSTRKPHLPNTLHTITFGEVVDLRVSTV</sequence>
<comment type="catalytic activity">
    <reaction evidence="18">
        <text>L-seryl-[protein] + ATP = O-phospho-L-seryl-[protein] + ADP + H(+)</text>
        <dbReference type="Rhea" id="RHEA:17989"/>
        <dbReference type="Rhea" id="RHEA-COMP:9863"/>
        <dbReference type="Rhea" id="RHEA-COMP:11604"/>
        <dbReference type="ChEBI" id="CHEBI:15378"/>
        <dbReference type="ChEBI" id="CHEBI:29999"/>
        <dbReference type="ChEBI" id="CHEBI:30616"/>
        <dbReference type="ChEBI" id="CHEBI:83421"/>
        <dbReference type="ChEBI" id="CHEBI:456216"/>
        <dbReference type="EC" id="2.7.11.1"/>
    </reaction>
</comment>
<keyword evidence="10 19" id="KW-0547">Nucleotide-binding</keyword>
<dbReference type="FunFam" id="3.30.200.20:FF:000309">
    <property type="entry name" value="Leucine-rich repeat receptor protein kinase MSP1"/>
    <property type="match status" value="1"/>
</dbReference>
<comment type="subcellular location">
    <subcellularLocation>
        <location evidence="1">Membrane</location>
        <topology evidence="1">Single-pass type I membrane protein</topology>
    </subcellularLocation>
</comment>
<dbReference type="SUPFAM" id="SSF56112">
    <property type="entry name" value="Protein kinase-like (PK-like)"/>
    <property type="match status" value="1"/>
</dbReference>
<comment type="caution">
    <text evidence="22">The sequence shown here is derived from an EMBL/GenBank/DDBJ whole genome shotgun (WGS) entry which is preliminary data.</text>
</comment>
<keyword evidence="5" id="KW-0433">Leucine-rich repeat</keyword>
<evidence type="ECO:0000256" key="18">
    <source>
        <dbReference type="ARBA" id="ARBA00048679"/>
    </source>
</evidence>
<evidence type="ECO:0000313" key="23">
    <source>
        <dbReference type="Proteomes" id="UP001324115"/>
    </source>
</evidence>
<dbReference type="GO" id="GO:0005524">
    <property type="term" value="F:ATP binding"/>
    <property type="evidence" value="ECO:0007669"/>
    <property type="project" value="UniProtKB-UniRule"/>
</dbReference>
<dbReference type="PROSITE" id="PS50011">
    <property type="entry name" value="PROTEIN_KINASE_DOM"/>
    <property type="match status" value="1"/>
</dbReference>
<dbReference type="InterPro" id="IPR032675">
    <property type="entry name" value="LRR_dom_sf"/>
</dbReference>
<evidence type="ECO:0000256" key="4">
    <source>
        <dbReference type="ARBA" id="ARBA00022553"/>
    </source>
</evidence>
<organism evidence="22 23">
    <name type="scientific">Quercus rubra</name>
    <name type="common">Northern red oak</name>
    <name type="synonym">Quercus borealis</name>
    <dbReference type="NCBI Taxonomy" id="3512"/>
    <lineage>
        <taxon>Eukaryota</taxon>
        <taxon>Viridiplantae</taxon>
        <taxon>Streptophyta</taxon>
        <taxon>Embryophyta</taxon>
        <taxon>Tracheophyta</taxon>
        <taxon>Spermatophyta</taxon>
        <taxon>Magnoliopsida</taxon>
        <taxon>eudicotyledons</taxon>
        <taxon>Gunneridae</taxon>
        <taxon>Pentapetalae</taxon>
        <taxon>rosids</taxon>
        <taxon>fabids</taxon>
        <taxon>Fagales</taxon>
        <taxon>Fagaceae</taxon>
        <taxon>Quercus</taxon>
    </lineage>
</organism>
<dbReference type="InterPro" id="IPR017441">
    <property type="entry name" value="Protein_kinase_ATP_BS"/>
</dbReference>
<evidence type="ECO:0000256" key="11">
    <source>
        <dbReference type="ARBA" id="ARBA00022777"/>
    </source>
</evidence>
<dbReference type="GO" id="GO:0016020">
    <property type="term" value="C:membrane"/>
    <property type="evidence" value="ECO:0007669"/>
    <property type="project" value="UniProtKB-SubCell"/>
</dbReference>
<protein>
    <recommendedName>
        <fullName evidence="2">non-specific serine/threonine protein kinase</fullName>
        <ecNumber evidence="2">2.7.11.1</ecNumber>
    </recommendedName>
</protein>
<keyword evidence="13 20" id="KW-1133">Transmembrane helix</keyword>
<keyword evidence="16" id="KW-0325">Glycoprotein</keyword>
<dbReference type="GO" id="GO:0004674">
    <property type="term" value="F:protein serine/threonine kinase activity"/>
    <property type="evidence" value="ECO:0007669"/>
    <property type="project" value="UniProtKB-KW"/>
</dbReference>
<keyword evidence="7 20" id="KW-0812">Transmembrane</keyword>
<dbReference type="Gene3D" id="3.80.10.10">
    <property type="entry name" value="Ribonuclease Inhibitor"/>
    <property type="match status" value="1"/>
</dbReference>
<dbReference type="PANTHER" id="PTHR48005">
    <property type="entry name" value="LEUCINE RICH REPEAT KINASE 2"/>
    <property type="match status" value="1"/>
</dbReference>
<accession>A0AAN7F5I0</accession>
<comment type="catalytic activity">
    <reaction evidence="17">
        <text>L-threonyl-[protein] + ATP = O-phospho-L-threonyl-[protein] + ADP + H(+)</text>
        <dbReference type="Rhea" id="RHEA:46608"/>
        <dbReference type="Rhea" id="RHEA-COMP:11060"/>
        <dbReference type="Rhea" id="RHEA-COMP:11605"/>
        <dbReference type="ChEBI" id="CHEBI:15378"/>
        <dbReference type="ChEBI" id="CHEBI:30013"/>
        <dbReference type="ChEBI" id="CHEBI:30616"/>
        <dbReference type="ChEBI" id="CHEBI:61977"/>
        <dbReference type="ChEBI" id="CHEBI:456216"/>
        <dbReference type="EC" id="2.7.11.1"/>
    </reaction>
</comment>
<evidence type="ECO:0000256" key="6">
    <source>
        <dbReference type="ARBA" id="ARBA00022679"/>
    </source>
</evidence>
<dbReference type="PROSITE" id="PS00107">
    <property type="entry name" value="PROTEIN_KINASE_ATP"/>
    <property type="match status" value="1"/>
</dbReference>
<feature type="domain" description="Protein kinase" evidence="21">
    <location>
        <begin position="222"/>
        <end position="576"/>
    </location>
</feature>
<dbReference type="AlphaFoldDB" id="A0AAN7F5I0"/>
<keyword evidence="3" id="KW-0723">Serine/threonine-protein kinase</keyword>
<dbReference type="InterPro" id="IPR001245">
    <property type="entry name" value="Ser-Thr/Tyr_kinase_cat_dom"/>
</dbReference>
<evidence type="ECO:0000256" key="7">
    <source>
        <dbReference type="ARBA" id="ARBA00022692"/>
    </source>
</evidence>
<dbReference type="InterPro" id="IPR000719">
    <property type="entry name" value="Prot_kinase_dom"/>
</dbReference>
<dbReference type="Proteomes" id="UP001324115">
    <property type="component" value="Unassembled WGS sequence"/>
</dbReference>
<dbReference type="Gene3D" id="1.10.510.10">
    <property type="entry name" value="Transferase(Phosphotransferase) domain 1"/>
    <property type="match status" value="1"/>
</dbReference>
<evidence type="ECO:0000313" key="22">
    <source>
        <dbReference type="EMBL" id="KAK4586693.1"/>
    </source>
</evidence>
<evidence type="ECO:0000256" key="17">
    <source>
        <dbReference type="ARBA" id="ARBA00047899"/>
    </source>
</evidence>
<keyword evidence="4" id="KW-0597">Phosphoprotein</keyword>
<evidence type="ECO:0000256" key="3">
    <source>
        <dbReference type="ARBA" id="ARBA00022527"/>
    </source>
</evidence>
<keyword evidence="8" id="KW-0732">Signal</keyword>
<dbReference type="FunFam" id="3.80.10.10:FF:000177">
    <property type="entry name" value="Leucine-rich repeat receptor-like serine/threonine-protein kinase At1g17230"/>
    <property type="match status" value="1"/>
</dbReference>
<evidence type="ECO:0000256" key="12">
    <source>
        <dbReference type="ARBA" id="ARBA00022840"/>
    </source>
</evidence>
<evidence type="ECO:0000256" key="15">
    <source>
        <dbReference type="ARBA" id="ARBA00023170"/>
    </source>
</evidence>
<dbReference type="InterPro" id="IPR001611">
    <property type="entry name" value="Leu-rich_rpt"/>
</dbReference>
<keyword evidence="23" id="KW-1185">Reference proteome</keyword>
<dbReference type="EC" id="2.7.11.1" evidence="2"/>
<keyword evidence="6" id="KW-0808">Transferase</keyword>
<keyword evidence="14 20" id="KW-0472">Membrane</keyword>
<evidence type="ECO:0000259" key="21">
    <source>
        <dbReference type="PROSITE" id="PS50011"/>
    </source>
</evidence>
<dbReference type="Pfam" id="PF07714">
    <property type="entry name" value="PK_Tyr_Ser-Thr"/>
    <property type="match status" value="1"/>
</dbReference>
<name>A0AAN7F5I0_QUERU</name>
<dbReference type="EMBL" id="JAXUIC010000006">
    <property type="protein sequence ID" value="KAK4586693.1"/>
    <property type="molecule type" value="Genomic_DNA"/>
</dbReference>
<reference evidence="22 23" key="1">
    <citation type="journal article" date="2023" name="G3 (Bethesda)">
        <title>A haplotype-resolved chromosome-scale genome for Quercus rubra L. provides insights into the genetics of adaptive traits for red oak species.</title>
        <authorList>
            <person name="Kapoor B."/>
            <person name="Jenkins J."/>
            <person name="Schmutz J."/>
            <person name="Zhebentyayeva T."/>
            <person name="Kuelheim C."/>
            <person name="Coggeshall M."/>
            <person name="Heim C."/>
            <person name="Lasky J.R."/>
            <person name="Leites L."/>
            <person name="Islam-Faridi N."/>
            <person name="Romero-Severson J."/>
            <person name="DeLeo V.L."/>
            <person name="Lucas S.M."/>
            <person name="Lazic D."/>
            <person name="Gailing O."/>
            <person name="Carlson J."/>
            <person name="Staton M."/>
        </authorList>
    </citation>
    <scope>NUCLEOTIDE SEQUENCE [LARGE SCALE GENOMIC DNA]</scope>
    <source>
        <strain evidence="22">Pseudo-F2</strain>
    </source>
</reference>